<dbReference type="GO" id="GO:0016929">
    <property type="term" value="F:deSUMOylase activity"/>
    <property type="evidence" value="ECO:0007669"/>
    <property type="project" value="TreeGrafter"/>
</dbReference>
<protein>
    <recommendedName>
        <fullName evidence="7">Ubiquitin-like protease family profile domain-containing protein</fullName>
    </recommendedName>
</protein>
<feature type="region of interest" description="Disordered" evidence="6">
    <location>
        <begin position="123"/>
        <end position="190"/>
    </location>
</feature>
<dbReference type="InterPro" id="IPR003653">
    <property type="entry name" value="Peptidase_C48_C"/>
</dbReference>
<organism evidence="8 9">
    <name type="scientific">Ramalina farinacea</name>
    <dbReference type="NCBI Taxonomy" id="258253"/>
    <lineage>
        <taxon>Eukaryota</taxon>
        <taxon>Fungi</taxon>
        <taxon>Dikarya</taxon>
        <taxon>Ascomycota</taxon>
        <taxon>Pezizomycotina</taxon>
        <taxon>Lecanoromycetes</taxon>
        <taxon>OSLEUM clade</taxon>
        <taxon>Lecanoromycetidae</taxon>
        <taxon>Lecanorales</taxon>
        <taxon>Lecanorineae</taxon>
        <taxon>Ramalinaceae</taxon>
        <taxon>Ramalina</taxon>
    </lineage>
</organism>
<evidence type="ECO:0000256" key="4">
    <source>
        <dbReference type="ARBA" id="ARBA00022807"/>
    </source>
</evidence>
<dbReference type="AlphaFoldDB" id="A0AA43QH59"/>
<comment type="similarity">
    <text evidence="1">Belongs to the peptidase C48 family.</text>
</comment>
<dbReference type="GO" id="GO:0016926">
    <property type="term" value="P:protein desumoylation"/>
    <property type="evidence" value="ECO:0007669"/>
    <property type="project" value="TreeGrafter"/>
</dbReference>
<feature type="coiled-coil region" evidence="5">
    <location>
        <begin position="210"/>
        <end position="245"/>
    </location>
</feature>
<evidence type="ECO:0000256" key="5">
    <source>
        <dbReference type="SAM" id="Coils"/>
    </source>
</evidence>
<dbReference type="EMBL" id="JAPUFD010000003">
    <property type="protein sequence ID" value="MDI1486463.1"/>
    <property type="molecule type" value="Genomic_DNA"/>
</dbReference>
<dbReference type="PROSITE" id="PS50600">
    <property type="entry name" value="ULP_PROTEASE"/>
    <property type="match status" value="1"/>
</dbReference>
<dbReference type="PANTHER" id="PTHR12606">
    <property type="entry name" value="SENTRIN/SUMO-SPECIFIC PROTEASE"/>
    <property type="match status" value="1"/>
</dbReference>
<dbReference type="SUPFAM" id="SSF54001">
    <property type="entry name" value="Cysteine proteinases"/>
    <property type="match status" value="1"/>
</dbReference>
<proteinExistence type="inferred from homology"/>
<accession>A0AA43QH59</accession>
<sequence>MFQLFTTEDPMDLDIDNESMDLDYIDPSILPQFRPVDARSSHELLLMDLKSINASISDHFQFKRQQRSYRGLALRKSIVRNKPQPLSQSFLSNIDPAIIAMSRPSHREFPIVRMAKLATKPVRFPPGPGVASQPAPQIESQSAPQIRSQPAPDVAGQPAPQIRSQPAPDVTSQPTLTKPLNRSNSGSEELRDAVSNLNIAAQPRLELSNRRREKRRLVEAENAQRKAAEEAAKEAEAARLKAEIEARWRAEQEAQLLQSGTRRIPTSSVFPPLSESAEESILEALAKRPTSQVAKTPSGQRITRRDIGKVLPQAGTEDDRSGWLNDEIIAAYLEMVVAYGSSQKQKQQQSNKSSPQQQQTQTPRLHAFNAFFFTNLAKGGYAGVKRWAKKAKIGGSSLLDVEYVFIPVNKGGNHWTLCVVSPTRRIIEYFDSFHGPSTQVTGKVKEWLAGELGNKWKPEEWSVVEEPGREGRGGGPRQNNMSDCGVFTVTTAKMIVLGVDPNAVSAADMPLQRRRMVAEILSGGFTGGFEPNITF</sequence>
<keyword evidence="3" id="KW-0378">Hydrolase</keyword>
<feature type="compositionally biased region" description="Polar residues" evidence="6">
    <location>
        <begin position="134"/>
        <end position="148"/>
    </location>
</feature>
<gene>
    <name evidence="8" type="ORF">OHK93_005692</name>
</gene>
<keyword evidence="9" id="KW-1185">Reference proteome</keyword>
<comment type="caution">
    <text evidence="8">The sequence shown here is derived from an EMBL/GenBank/DDBJ whole genome shotgun (WGS) entry which is preliminary data.</text>
</comment>
<evidence type="ECO:0000313" key="9">
    <source>
        <dbReference type="Proteomes" id="UP001161017"/>
    </source>
</evidence>
<reference evidence="8" key="1">
    <citation type="journal article" date="2023" name="Genome Biol. Evol.">
        <title>First Whole Genome Sequence and Flow Cytometry Genome Size Data for the Lichen-Forming Fungus Ramalina farinacea (Ascomycota).</title>
        <authorList>
            <person name="Llewellyn T."/>
            <person name="Mian S."/>
            <person name="Hill R."/>
            <person name="Leitch I.J."/>
            <person name="Gaya E."/>
        </authorList>
    </citation>
    <scope>NUCLEOTIDE SEQUENCE</scope>
    <source>
        <strain evidence="8">LIQ254RAFAR</strain>
    </source>
</reference>
<keyword evidence="4" id="KW-0788">Thiol protease</keyword>
<evidence type="ECO:0000259" key="7">
    <source>
        <dbReference type="PROSITE" id="PS50600"/>
    </source>
</evidence>
<feature type="domain" description="Ubiquitin-like protease family profile" evidence="7">
    <location>
        <begin position="300"/>
        <end position="495"/>
    </location>
</feature>
<evidence type="ECO:0000256" key="2">
    <source>
        <dbReference type="ARBA" id="ARBA00022670"/>
    </source>
</evidence>
<dbReference type="InterPro" id="IPR038765">
    <property type="entry name" value="Papain-like_cys_pep_sf"/>
</dbReference>
<dbReference type="GO" id="GO:0006508">
    <property type="term" value="P:proteolysis"/>
    <property type="evidence" value="ECO:0007669"/>
    <property type="project" value="UniProtKB-KW"/>
</dbReference>
<dbReference type="Proteomes" id="UP001161017">
    <property type="component" value="Unassembled WGS sequence"/>
</dbReference>
<name>A0AA43QH59_9LECA</name>
<dbReference type="Gene3D" id="3.40.395.10">
    <property type="entry name" value="Adenoviral Proteinase, Chain A"/>
    <property type="match status" value="1"/>
</dbReference>
<evidence type="ECO:0000256" key="3">
    <source>
        <dbReference type="ARBA" id="ARBA00022801"/>
    </source>
</evidence>
<keyword evidence="5" id="KW-0175">Coiled coil</keyword>
<dbReference type="PANTHER" id="PTHR12606:SF141">
    <property type="entry name" value="GH15225P-RELATED"/>
    <property type="match status" value="1"/>
</dbReference>
<dbReference type="GO" id="GO:0005634">
    <property type="term" value="C:nucleus"/>
    <property type="evidence" value="ECO:0007669"/>
    <property type="project" value="TreeGrafter"/>
</dbReference>
<dbReference type="Pfam" id="PF02902">
    <property type="entry name" value="Peptidase_C48"/>
    <property type="match status" value="1"/>
</dbReference>
<feature type="compositionally biased region" description="Polar residues" evidence="6">
    <location>
        <begin position="170"/>
        <end position="187"/>
    </location>
</feature>
<evidence type="ECO:0000313" key="8">
    <source>
        <dbReference type="EMBL" id="MDI1486463.1"/>
    </source>
</evidence>
<evidence type="ECO:0000256" key="1">
    <source>
        <dbReference type="ARBA" id="ARBA00005234"/>
    </source>
</evidence>
<keyword evidence="2" id="KW-0645">Protease</keyword>
<evidence type="ECO:0000256" key="6">
    <source>
        <dbReference type="SAM" id="MobiDB-lite"/>
    </source>
</evidence>